<protein>
    <submittedName>
        <fullName evidence="4">Replication initiator protein A</fullName>
    </submittedName>
</protein>
<sequence>MEELEFDYYTISEVEKISFIQMPKILFSSPIFKKLSTDSKVLYSFMQDRFRLSKKNNWVDDKGRVYIYFTLEEIKEVFNIGNDKVSKLMKELEAYDLIFRKRQGLGKPTIIYVKNCHSIKKSAEKPCEIKTSEKPKSGVPKNRNQDFGKSETNNTNINNNIINNKLYNQSINHNNINNIISKNEYFLSDNDKRIDMIDYDIKIKNNIELDVEYLGEEKYNEVYPIYKLMCDVMRLNPNGTTNVNGDNISIGIIQKRFLNDIRLEHIQYVIECIKNTGKILNIRKYLIVSLYNSVGTIDAYYSNKVYSDFINSDKNDDNVLSYDFI</sequence>
<dbReference type="RefSeq" id="WP_179941444.1">
    <property type="nucleotide sequence ID" value="NZ_JACBYF010000010.1"/>
</dbReference>
<proteinExistence type="predicted"/>
<dbReference type="Pfam" id="PF06970">
    <property type="entry name" value="RepA_N"/>
    <property type="match status" value="1"/>
</dbReference>
<evidence type="ECO:0000313" key="4">
    <source>
        <dbReference type="EMBL" id="NYS47656.1"/>
    </source>
</evidence>
<organism evidence="4 5">
    <name type="scientific">Gemelliphila palaticanis</name>
    <dbReference type="NCBI Taxonomy" id="81950"/>
    <lineage>
        <taxon>Bacteria</taxon>
        <taxon>Bacillati</taxon>
        <taxon>Bacillota</taxon>
        <taxon>Bacilli</taxon>
        <taxon>Bacillales</taxon>
        <taxon>Gemellaceae</taxon>
        <taxon>Gemelliphila</taxon>
    </lineage>
</organism>
<reference evidence="4 5" key="1">
    <citation type="submission" date="2020-07" db="EMBL/GenBank/DDBJ databases">
        <title>MOT database genomes.</title>
        <authorList>
            <person name="Joseph S."/>
            <person name="Aduse-Opoku J."/>
            <person name="Hashim A."/>
            <person name="Wade W."/>
            <person name="Curtis M."/>
        </authorList>
    </citation>
    <scope>NUCLEOTIDE SEQUENCE [LARGE SCALE GENOMIC DNA]</scope>
    <source>
        <strain evidence="4 5">CIP 106318</strain>
    </source>
</reference>
<feature type="domain" description="Replication initiator A N-terminal" evidence="2">
    <location>
        <begin position="18"/>
        <end position="92"/>
    </location>
</feature>
<gene>
    <name evidence="4" type="ORF">HZY85_05555</name>
</gene>
<feature type="region of interest" description="Disordered" evidence="1">
    <location>
        <begin position="131"/>
        <end position="152"/>
    </location>
</feature>
<keyword evidence="5" id="KW-1185">Reference proteome</keyword>
<dbReference type="Proteomes" id="UP000531840">
    <property type="component" value="Unassembled WGS sequence"/>
</dbReference>
<dbReference type="InterPro" id="IPR046059">
    <property type="entry name" value="DUF6017"/>
</dbReference>
<dbReference type="InterPro" id="IPR010724">
    <property type="entry name" value="RepA_N"/>
</dbReference>
<evidence type="ECO:0000259" key="2">
    <source>
        <dbReference type="Pfam" id="PF06970"/>
    </source>
</evidence>
<evidence type="ECO:0000313" key="5">
    <source>
        <dbReference type="Proteomes" id="UP000531840"/>
    </source>
</evidence>
<evidence type="ECO:0000259" key="3">
    <source>
        <dbReference type="Pfam" id="PF19481"/>
    </source>
</evidence>
<name>A0ABX2T0F4_9BACL</name>
<dbReference type="Pfam" id="PF19481">
    <property type="entry name" value="DUF6017"/>
    <property type="match status" value="1"/>
</dbReference>
<dbReference type="EMBL" id="JACBYF010000010">
    <property type="protein sequence ID" value="NYS47656.1"/>
    <property type="molecule type" value="Genomic_DNA"/>
</dbReference>
<comment type="caution">
    <text evidence="4">The sequence shown here is derived from an EMBL/GenBank/DDBJ whole genome shotgun (WGS) entry which is preliminary data.</text>
</comment>
<evidence type="ECO:0000256" key="1">
    <source>
        <dbReference type="SAM" id="MobiDB-lite"/>
    </source>
</evidence>
<accession>A0ABX2T0F4</accession>
<feature type="domain" description="DUF6017" evidence="3">
    <location>
        <begin position="199"/>
        <end position="309"/>
    </location>
</feature>